<dbReference type="Pfam" id="PF00385">
    <property type="entry name" value="Chromo"/>
    <property type="match status" value="1"/>
</dbReference>
<evidence type="ECO:0000313" key="4">
    <source>
        <dbReference type="Proteomes" id="UP001591681"/>
    </source>
</evidence>
<dbReference type="Proteomes" id="UP001591681">
    <property type="component" value="Unassembled WGS sequence"/>
</dbReference>
<dbReference type="InterPro" id="IPR016197">
    <property type="entry name" value="Chromo-like_dom_sf"/>
</dbReference>
<dbReference type="InterPro" id="IPR000953">
    <property type="entry name" value="Chromo/chromo_shadow_dom"/>
</dbReference>
<dbReference type="SUPFAM" id="SSF54160">
    <property type="entry name" value="Chromo domain-like"/>
    <property type="match status" value="1"/>
</dbReference>
<dbReference type="AlphaFoldDB" id="A0ABD1JQW3"/>
<evidence type="ECO:0000256" key="1">
    <source>
        <dbReference type="ARBA" id="ARBA00004123"/>
    </source>
</evidence>
<dbReference type="EMBL" id="JBHFQA010000013">
    <property type="protein sequence ID" value="KAL2089225.1"/>
    <property type="molecule type" value="Genomic_DNA"/>
</dbReference>
<dbReference type="SMART" id="SM00298">
    <property type="entry name" value="CHROMO"/>
    <property type="match status" value="1"/>
</dbReference>
<evidence type="ECO:0000313" key="3">
    <source>
        <dbReference type="EMBL" id="KAL2089225.1"/>
    </source>
</evidence>
<reference evidence="3 4" key="1">
    <citation type="submission" date="2024-09" db="EMBL/GenBank/DDBJ databases">
        <title>A chromosome-level genome assembly of Gray's grenadier anchovy, Coilia grayii.</title>
        <authorList>
            <person name="Fu Z."/>
        </authorList>
    </citation>
    <scope>NUCLEOTIDE SEQUENCE [LARGE SCALE GENOMIC DNA]</scope>
    <source>
        <strain evidence="3">G4</strain>
        <tissue evidence="3">Muscle</tissue>
    </source>
</reference>
<proteinExistence type="predicted"/>
<keyword evidence="4" id="KW-1185">Reference proteome</keyword>
<evidence type="ECO:0000259" key="2">
    <source>
        <dbReference type="PROSITE" id="PS50013"/>
    </source>
</evidence>
<name>A0ABD1JQW3_9TELE</name>
<gene>
    <name evidence="3" type="ORF">ACEWY4_016124</name>
</gene>
<dbReference type="InterPro" id="IPR041588">
    <property type="entry name" value="Integrase_H2C2"/>
</dbReference>
<dbReference type="GO" id="GO:0005634">
    <property type="term" value="C:nucleus"/>
    <property type="evidence" value="ECO:0007669"/>
    <property type="project" value="UniProtKB-SubCell"/>
</dbReference>
<sequence>MACIRQRFWWPKMVEDVRSYVAACNTCACNKTSNQPPIGSPNLCTLFHCPNFLLPKRQQSLSQHMIERVFSPVVVRLKLPLSLRRIHPTFHVSRIKPVRRSSLSAPVETPPPPRVIDGAPAFTVWKLLDVRHRGRGFQFLVDWEGYGPEERSWVPTGQILDKALIRDFRRRCPDHPALAPRGAR</sequence>
<feature type="domain" description="Chromo" evidence="2">
    <location>
        <begin position="122"/>
        <end position="171"/>
    </location>
</feature>
<dbReference type="Gene3D" id="1.10.340.70">
    <property type="match status" value="1"/>
</dbReference>
<dbReference type="Pfam" id="PF17921">
    <property type="entry name" value="Integrase_H2C2"/>
    <property type="match status" value="1"/>
</dbReference>
<accession>A0ABD1JQW3</accession>
<organism evidence="3 4">
    <name type="scientific">Coilia grayii</name>
    <name type="common">Gray's grenadier anchovy</name>
    <dbReference type="NCBI Taxonomy" id="363190"/>
    <lineage>
        <taxon>Eukaryota</taxon>
        <taxon>Metazoa</taxon>
        <taxon>Chordata</taxon>
        <taxon>Craniata</taxon>
        <taxon>Vertebrata</taxon>
        <taxon>Euteleostomi</taxon>
        <taxon>Actinopterygii</taxon>
        <taxon>Neopterygii</taxon>
        <taxon>Teleostei</taxon>
        <taxon>Clupei</taxon>
        <taxon>Clupeiformes</taxon>
        <taxon>Clupeoidei</taxon>
        <taxon>Engraulidae</taxon>
        <taxon>Coilinae</taxon>
        <taxon>Coilia</taxon>
    </lineage>
</organism>
<protein>
    <recommendedName>
        <fullName evidence="2">Chromo domain-containing protein</fullName>
    </recommendedName>
</protein>
<dbReference type="PROSITE" id="PS50013">
    <property type="entry name" value="CHROMO_2"/>
    <property type="match status" value="1"/>
</dbReference>
<comment type="caution">
    <text evidence="3">The sequence shown here is derived from an EMBL/GenBank/DDBJ whole genome shotgun (WGS) entry which is preliminary data.</text>
</comment>
<dbReference type="InterPro" id="IPR023780">
    <property type="entry name" value="Chromo_domain"/>
</dbReference>
<dbReference type="Gene3D" id="2.40.50.40">
    <property type="match status" value="1"/>
</dbReference>
<comment type="subcellular location">
    <subcellularLocation>
        <location evidence="1">Nucleus</location>
    </subcellularLocation>
</comment>